<reference evidence="1" key="1">
    <citation type="submission" date="2011-11" db="EMBL/GenBank/DDBJ databases">
        <authorList>
            <person name="Summers A.O."/>
            <person name="Wireman J."/>
            <person name="Williams L.E."/>
        </authorList>
    </citation>
    <scope>NUCLEOTIDE SEQUENCE</scope>
    <source>
        <strain evidence="1">ES657</strain>
        <plasmid evidence="1">pES657-44</plasmid>
    </source>
</reference>
<keyword evidence="1" id="KW-0614">Plasmid</keyword>
<dbReference type="EC" id="3.1.11.-" evidence="1"/>
<dbReference type="EMBL" id="JQ031551">
    <property type="protein sequence ID" value="AEY78140.1"/>
    <property type="molecule type" value="Genomic_DNA"/>
</dbReference>
<protein>
    <submittedName>
        <fullName evidence="1">Exonuclease sbcC</fullName>
        <ecNumber evidence="1">3.1.11.-</ecNumber>
    </submittedName>
</protein>
<geneLocation type="plasmid" evidence="1">
    <name>pES657-44</name>
</geneLocation>
<keyword evidence="1" id="KW-0269">Exonuclease</keyword>
<keyword evidence="1" id="KW-0540">Nuclease</keyword>
<proteinExistence type="predicted"/>
<accession>H2ERX3</accession>
<keyword evidence="1" id="KW-0378">Hydrolase</keyword>
<evidence type="ECO:0000313" key="1">
    <source>
        <dbReference type="EMBL" id="AEY78140.1"/>
    </source>
</evidence>
<dbReference type="AlphaFoldDB" id="H2ERX3"/>
<dbReference type="GO" id="GO:0004527">
    <property type="term" value="F:exonuclease activity"/>
    <property type="evidence" value="ECO:0007669"/>
    <property type="project" value="UniProtKB-KW"/>
</dbReference>
<sequence length="54" mass="6330">MLDHNNIIQSDELKSIYFTHQDTVITYNGEIYTCDFESQSIDKIDALIKNTLNY</sequence>
<name>H2ERX3_ALIFS</name>
<organism evidence="1">
    <name type="scientific">Aliivibrio fischeri</name>
    <name type="common">Vibrio fischeri</name>
    <dbReference type="NCBI Taxonomy" id="668"/>
    <lineage>
        <taxon>Bacteria</taxon>
        <taxon>Pseudomonadati</taxon>
        <taxon>Pseudomonadota</taxon>
        <taxon>Gammaproteobacteria</taxon>
        <taxon>Vibrionales</taxon>
        <taxon>Vibrionaceae</taxon>
        <taxon>Aliivibrio</taxon>
    </lineage>
</organism>